<dbReference type="EMBL" id="JAGKQM010000006">
    <property type="protein sequence ID" value="KAH0921292.1"/>
    <property type="molecule type" value="Genomic_DNA"/>
</dbReference>
<comment type="cofactor">
    <cofactor evidence="2">
        <name>Mn(2+)</name>
        <dbReference type="ChEBI" id="CHEBI:29035"/>
    </cofactor>
</comment>
<evidence type="ECO:0000256" key="18">
    <source>
        <dbReference type="ARBA" id="ARBA00023136"/>
    </source>
</evidence>
<keyword evidence="17" id="KW-0333">Golgi apparatus</keyword>
<dbReference type="InterPro" id="IPR011990">
    <property type="entry name" value="TPR-like_helical_dom_sf"/>
</dbReference>
<keyword evidence="9" id="KW-0328">Glycosyltransferase</keyword>
<dbReference type="PANTHER" id="PTHR46083:SF5">
    <property type="entry name" value="STARCH SYNTHASE 3, CHLOROPLASTIC_AMYLOPLASTIC"/>
    <property type="match status" value="1"/>
</dbReference>
<keyword evidence="10" id="KW-0808">Transferase</keyword>
<dbReference type="SUPFAM" id="SSF53756">
    <property type="entry name" value="UDP-Glycosyltransferase/glycogen phosphorylase"/>
    <property type="match status" value="1"/>
</dbReference>
<dbReference type="InterPro" id="IPR011835">
    <property type="entry name" value="GS/SS"/>
</dbReference>
<dbReference type="Pfam" id="PF16760">
    <property type="entry name" value="CBM53"/>
    <property type="match status" value="2"/>
</dbReference>
<comment type="similarity">
    <text evidence="7">Belongs to the glycosyltransferase 1 family. Bacterial/plant glycogen synthase subfamily.</text>
</comment>
<evidence type="ECO:0000256" key="6">
    <source>
        <dbReference type="ARBA" id="ARBA00008661"/>
    </source>
</evidence>
<dbReference type="InterPro" id="IPR013534">
    <property type="entry name" value="Starch_synth_cat_dom"/>
</dbReference>
<evidence type="ECO:0000256" key="12">
    <source>
        <dbReference type="ARBA" id="ARBA00022737"/>
    </source>
</evidence>
<evidence type="ECO:0000313" key="24">
    <source>
        <dbReference type="EMBL" id="KAH0921292.1"/>
    </source>
</evidence>
<dbReference type="Pfam" id="PF01535">
    <property type="entry name" value="PPR"/>
    <property type="match status" value="3"/>
</dbReference>
<keyword evidence="12" id="KW-0677">Repeat</keyword>
<comment type="similarity">
    <text evidence="6">Belongs to the glycosyltransferase 31 family.</text>
</comment>
<keyword evidence="18" id="KW-0472">Membrane</keyword>
<dbReference type="CDD" id="cd03791">
    <property type="entry name" value="GT5_Glycogen_synthase_DULL1-like"/>
    <property type="match status" value="1"/>
</dbReference>
<dbReference type="Gene3D" id="3.40.50.2000">
    <property type="entry name" value="Glycogen Phosphorylase B"/>
    <property type="match status" value="2"/>
</dbReference>
<dbReference type="InterPro" id="IPR005085">
    <property type="entry name" value="CBM25"/>
</dbReference>
<feature type="repeat" description="PPR" evidence="20">
    <location>
        <begin position="298"/>
        <end position="332"/>
    </location>
</feature>
<feature type="repeat" description="PPR" evidence="20">
    <location>
        <begin position="470"/>
        <end position="504"/>
    </location>
</feature>
<evidence type="ECO:0000256" key="13">
    <source>
        <dbReference type="ARBA" id="ARBA00022922"/>
    </source>
</evidence>
<evidence type="ECO:0000313" key="25">
    <source>
        <dbReference type="Proteomes" id="UP000824890"/>
    </source>
</evidence>
<comment type="catalytic activity">
    <reaction evidence="1">
        <text>[(1-&gt;4)-alpha-D-glucosyl](n) + ADP-alpha-D-glucose = [(1-&gt;4)-alpha-D-glucosyl](n+1) + ADP + H(+)</text>
        <dbReference type="Rhea" id="RHEA:18189"/>
        <dbReference type="Rhea" id="RHEA-COMP:9584"/>
        <dbReference type="Rhea" id="RHEA-COMP:9587"/>
        <dbReference type="ChEBI" id="CHEBI:15378"/>
        <dbReference type="ChEBI" id="CHEBI:15444"/>
        <dbReference type="ChEBI" id="CHEBI:57498"/>
        <dbReference type="ChEBI" id="CHEBI:456216"/>
        <dbReference type="EC" id="2.4.1.21"/>
    </reaction>
</comment>
<evidence type="ECO:0000256" key="5">
    <source>
        <dbReference type="ARBA" id="ARBA00004922"/>
    </source>
</evidence>
<comment type="caution">
    <text evidence="24">The sequence shown here is derived from an EMBL/GenBank/DDBJ whole genome shotgun (WGS) entry which is preliminary data.</text>
</comment>
<keyword evidence="11" id="KW-0812">Transmembrane</keyword>
<keyword evidence="25" id="KW-1185">Reference proteome</keyword>
<name>A0ABQ8CWW2_BRANA</name>
<feature type="domain" description="Carbohydrate binding module family 25" evidence="23">
    <location>
        <begin position="962"/>
        <end position="1057"/>
    </location>
</feature>
<evidence type="ECO:0000256" key="21">
    <source>
        <dbReference type="SAM" id="Coils"/>
    </source>
</evidence>
<dbReference type="Pfam" id="PF13334">
    <property type="entry name" value="DUF4094"/>
    <property type="match status" value="1"/>
</dbReference>
<reference evidence="24 25" key="1">
    <citation type="submission" date="2021-05" db="EMBL/GenBank/DDBJ databases">
        <title>Genome Assembly of Synthetic Allotetraploid Brassica napus Reveals Homoeologous Exchanges between Subgenomes.</title>
        <authorList>
            <person name="Davis J.T."/>
        </authorList>
    </citation>
    <scope>NUCLEOTIDE SEQUENCE [LARGE SCALE GENOMIC DNA]</scope>
    <source>
        <strain evidence="25">cv. Da-Ae</strain>
        <tissue evidence="24">Seedling</tissue>
    </source>
</reference>
<feature type="repeat" description="PPR" evidence="20">
    <location>
        <begin position="158"/>
        <end position="192"/>
    </location>
</feature>
<dbReference type="Gene3D" id="1.25.40.10">
    <property type="entry name" value="Tetratricopeptide repeat domain"/>
    <property type="match status" value="6"/>
</dbReference>
<dbReference type="PANTHER" id="PTHR46083">
    <property type="match status" value="1"/>
</dbReference>
<dbReference type="Proteomes" id="UP000824890">
    <property type="component" value="Unassembled WGS sequence"/>
</dbReference>
<dbReference type="Pfam" id="PF13041">
    <property type="entry name" value="PPR_2"/>
    <property type="match status" value="5"/>
</dbReference>
<organism evidence="24 25">
    <name type="scientific">Brassica napus</name>
    <name type="common">Rape</name>
    <dbReference type="NCBI Taxonomy" id="3708"/>
    <lineage>
        <taxon>Eukaryota</taxon>
        <taxon>Viridiplantae</taxon>
        <taxon>Streptophyta</taxon>
        <taxon>Embryophyta</taxon>
        <taxon>Tracheophyta</taxon>
        <taxon>Spermatophyta</taxon>
        <taxon>Magnoliopsida</taxon>
        <taxon>eudicotyledons</taxon>
        <taxon>Gunneridae</taxon>
        <taxon>Pentapetalae</taxon>
        <taxon>rosids</taxon>
        <taxon>malvids</taxon>
        <taxon>Brassicales</taxon>
        <taxon>Brassicaceae</taxon>
        <taxon>Brassiceae</taxon>
        <taxon>Brassica</taxon>
    </lineage>
</organism>
<feature type="domain" description="Carbohydrate binding module family 25" evidence="23">
    <location>
        <begin position="1128"/>
        <end position="1218"/>
    </location>
</feature>
<evidence type="ECO:0000256" key="7">
    <source>
        <dbReference type="ARBA" id="ARBA00010281"/>
    </source>
</evidence>
<comment type="subcellular location">
    <subcellularLocation>
        <location evidence="3">Golgi apparatus membrane</location>
        <topology evidence="3">Single-pass type II membrane protein</topology>
    </subcellularLocation>
</comment>
<feature type="coiled-coil region" evidence="21">
    <location>
        <begin position="886"/>
        <end position="929"/>
    </location>
</feature>
<dbReference type="PROSITE" id="PS51375">
    <property type="entry name" value="PPR"/>
    <property type="match status" value="10"/>
</dbReference>
<evidence type="ECO:0000256" key="2">
    <source>
        <dbReference type="ARBA" id="ARBA00001936"/>
    </source>
</evidence>
<sequence>KLTPAPPPPPASLLYCMFAQVLFRRTRFLVVRSFHVAKKFSNPPDPEDILFSSLCLNLRQRRWNALHQLSPSLTNPLATRVLLQFRTSPKLALEFHNWFLGNNTVANPSEASCVMIHLLVESRRFDDALSIMASLMSKLSPLQVLSGLVRSYEPCGSSTDVFDSLVRACTQNGDAEGACEVIEQVRAEGFNVSVHALNNFMGCLINLNEIDWFWSVYKEMGYVENVNTFNLVIYSFCKECKLLEALSVFYRMLKSGVWPNVVSFNMMIDGACKVGDMEFALELLGKMRVMSGGFVSPNDVTYNTIVNGFCKIGRLDLAERIRGEMVKSGVECNERTYGALVDAYGRCGRSDEALRLCDEMTSRGLKANTVVCNSVVYWLFMDGDVEGALLVLSDMISKEVEIDRFTHAIVIRGLCRNGYVEEAVKLQRRIKLEEDVVCYNTLMHHFVTERKMRCADQILGSMFVRGLSVDAVSFGTLIDGYLKEGKVEKAVDVYDGMVKMKKKLPNLVIYNSIVSGLSKQGLSNAAAAVVKAMESKDVVTYNTVLNESLKIGNVEEAVSVLSEMQKGEGEKKLVSLVTYNILINYLCKFGCCEKAKEVLKVMVERGVVPDSITYGTLITWFSKNRGGDEVVELHDYMVLNGVRPHEQIYKSIRHSSKPQNGLHLVRTRGPFEESNQRDEFQRLRNGVVSHGNVLADTQTGEYQTGVPSKGSAQDQYLYWFSPSSPQILLLFQSCFVGKSIQLKWDSASDHGKCRKKQGRMSASGPKSSAPRGFERRTTVGSAQKKTPKKNGEKDSNATSTITNEVLEISKLPGAKADVEKQSSVVFGERNVLDRSETEVDALLDQELKVERENLHRKEIESLAEETLLRDVKNGMDKVEFENFLLEEKWREQEKLAKEEAEREREEEEKRRIEARKAAIEADRAQAKVETRKRREMLQQALEKAVVSARNVWYIEPSNFQGGDRVKLYYNKSSGHLANAKEIWIHGGFNNWVDGLSIVEKLVDGEIKDDSKNGDWWVAEVIVPVRALVIDWVFADGPPEGAFLYDNNSRQEFHALVPLRTPEEAYWSEEEDLMFRKLQEERRLKEEAMRVKMEKTARLKAETKERTLKKFLLSQKDVVYTEPLEIQAGSSVTVLYNPSNTVLKGKPEVWFRGSFNRWTHRLGPLPPQKMEAADDGSSHLKTSAKVPLDAYMMDFVFSEKEDGGVFDNKDGLDYHLPVVGGIAKEPPLHIVHIAVEMAPIAKVGGLGDVVTSLSRAVQELNHNVDIIFPKYDCIKYNFVKDLQFNRSYHWGGTEIKVWHGKVEGVSVYFLDPQNGLFQRGCVYGCADDAGRFGFFCHAALEFLLQGGFHPDILHCHDWSSAPVSWLFKDHYTHYGLVKTRVVFTIHNLEFGAGAIGKAMTFADKATTVSRTYAKEVAGNSVISPHLYKFHGIVNGIDPDIWDPYNDNFIPVPYTSENVLEGKRAAKEELQKRLGLKSSDLPLVGIITRLTHQKGIHLIKHAIWRTLERNGQVVLLGSAPDPRIQNDFVNLANQLHSTHGDRARLVLTYDEPLSHLIYAGADFILVPSIFEPCGLTQLIAMRYGSVPVVRKTGGLYDTVFDVDHDKERAQAQVLEPNGFSFDGADAPGVDYALNRAISAWYDGREWFNSLCKTVMEQDWSWNRPALEYIELYHSARKGGGSFGDHYFTPRNVVSRNSVFFFCIASFCLGMFFSNRVWNVPEGRGISTLSKLSLKSGDHVQNKNNVLEYGNNTIGILDKSIASLEMKLVAARAERESLSGKFSMSEEAKKRKYFMVIGINTAFSSRKRRDSVRSTWMPQGEKLKKLEEEKGIIVRFVIGHSTLSLSVLEKAIEAEEKTYGDFLRLEHREGYMALSAKTKTFFATAVSLWDAEFYIKVDDDVHVNLATLKTTLSSHRNKPRAYIGCMKSGPVLAIKGVKYHEPEYWKFGEIGNRYFRHATGQFYAISKDLATYILINQDLLHKYANEDVSLGSWFIGLDVEHVNDRRLCCSTSPHDCQLKAMMGDVCAASFDWKCSGICQSAERMADVHERCGEPEIALWTSSS</sequence>
<dbReference type="Gene3D" id="3.90.550.50">
    <property type="match status" value="1"/>
</dbReference>
<keyword evidence="21" id="KW-0175">Coiled coil</keyword>
<proteinExistence type="inferred from homology"/>
<feature type="repeat" description="PPR" evidence="20">
    <location>
        <begin position="403"/>
        <end position="433"/>
    </location>
</feature>
<evidence type="ECO:0000256" key="10">
    <source>
        <dbReference type="ARBA" id="ARBA00022679"/>
    </source>
</evidence>
<evidence type="ECO:0000256" key="16">
    <source>
        <dbReference type="ARBA" id="ARBA00022989"/>
    </source>
</evidence>
<keyword evidence="16" id="KW-1133">Transmembrane helix</keyword>
<evidence type="ECO:0000256" key="1">
    <source>
        <dbReference type="ARBA" id="ARBA00001478"/>
    </source>
</evidence>
<keyword evidence="19" id="KW-0464">Manganese</keyword>
<evidence type="ECO:0000256" key="19">
    <source>
        <dbReference type="ARBA" id="ARBA00023211"/>
    </source>
</evidence>
<dbReference type="NCBIfam" id="TIGR00756">
    <property type="entry name" value="PPR"/>
    <property type="match status" value="8"/>
</dbReference>
<feature type="repeat" description="PPR" evidence="20">
    <location>
        <begin position="225"/>
        <end position="259"/>
    </location>
</feature>
<evidence type="ECO:0000256" key="22">
    <source>
        <dbReference type="SAM" id="MobiDB-lite"/>
    </source>
</evidence>
<dbReference type="InterPro" id="IPR002885">
    <property type="entry name" value="PPR_rpt"/>
</dbReference>
<accession>A0ABQ8CWW2</accession>
<evidence type="ECO:0000256" key="17">
    <source>
        <dbReference type="ARBA" id="ARBA00023034"/>
    </source>
</evidence>
<comment type="pathway">
    <text evidence="4">Glycan biosynthesis; starch biosynthesis.</text>
</comment>
<dbReference type="InterPro" id="IPR002659">
    <property type="entry name" value="Glyco_trans_31"/>
</dbReference>
<dbReference type="HAMAP" id="MF_00484">
    <property type="entry name" value="Glycogen_synth"/>
    <property type="match status" value="1"/>
</dbReference>
<evidence type="ECO:0000256" key="15">
    <source>
        <dbReference type="ARBA" id="ARBA00022968"/>
    </source>
</evidence>
<keyword evidence="14" id="KW-0809">Transit peptide</keyword>
<dbReference type="EC" id="2.4.1.21" evidence="8"/>
<keyword evidence="13" id="KW-0750">Starch biosynthesis</keyword>
<protein>
    <recommendedName>
        <fullName evidence="8">starch synthase</fullName>
        <ecNumber evidence="8">2.4.1.21</ecNumber>
    </recommendedName>
</protein>
<feature type="non-terminal residue" evidence="24">
    <location>
        <position position="1"/>
    </location>
</feature>
<evidence type="ECO:0000256" key="8">
    <source>
        <dbReference type="ARBA" id="ARBA00012588"/>
    </source>
</evidence>
<keyword evidence="15" id="KW-0735">Signal-anchor</keyword>
<evidence type="ECO:0000259" key="23">
    <source>
        <dbReference type="SMART" id="SM01066"/>
    </source>
</evidence>
<evidence type="ECO:0000256" key="4">
    <source>
        <dbReference type="ARBA" id="ARBA00004727"/>
    </source>
</evidence>
<feature type="repeat" description="PPR" evidence="20">
    <location>
        <begin position="260"/>
        <end position="290"/>
    </location>
</feature>
<dbReference type="InterPro" id="IPR025298">
    <property type="entry name" value="DUF4094"/>
</dbReference>
<evidence type="ECO:0000256" key="11">
    <source>
        <dbReference type="ARBA" id="ARBA00022692"/>
    </source>
</evidence>
<feature type="repeat" description="PPR" evidence="20">
    <location>
        <begin position="333"/>
        <end position="367"/>
    </location>
</feature>
<evidence type="ECO:0000256" key="3">
    <source>
        <dbReference type="ARBA" id="ARBA00004323"/>
    </source>
</evidence>
<feature type="repeat" description="PPR" evidence="20">
    <location>
        <begin position="537"/>
        <end position="571"/>
    </location>
</feature>
<dbReference type="Pfam" id="PF08323">
    <property type="entry name" value="Glyco_transf_5"/>
    <property type="match status" value="1"/>
</dbReference>
<feature type="region of interest" description="Disordered" evidence="22">
    <location>
        <begin position="747"/>
        <end position="800"/>
    </location>
</feature>
<evidence type="ECO:0000256" key="14">
    <source>
        <dbReference type="ARBA" id="ARBA00022946"/>
    </source>
</evidence>
<evidence type="ECO:0000256" key="20">
    <source>
        <dbReference type="PROSITE-ProRule" id="PRU00708"/>
    </source>
</evidence>
<feature type="repeat" description="PPR" evidence="20">
    <location>
        <begin position="610"/>
        <end position="644"/>
    </location>
</feature>
<feature type="repeat" description="PPR" evidence="20">
    <location>
        <begin position="575"/>
        <end position="609"/>
    </location>
</feature>
<dbReference type="SMART" id="SM01066">
    <property type="entry name" value="CBM_25"/>
    <property type="match status" value="2"/>
</dbReference>
<comment type="pathway">
    <text evidence="5">Protein modification; protein glycosylation.</text>
</comment>
<gene>
    <name evidence="24" type="ORF">HID58_021310</name>
</gene>
<dbReference type="Pfam" id="PF01762">
    <property type="entry name" value="Galactosyl_T"/>
    <property type="match status" value="1"/>
</dbReference>
<evidence type="ECO:0000256" key="9">
    <source>
        <dbReference type="ARBA" id="ARBA00022676"/>
    </source>
</evidence>